<evidence type="ECO:0000256" key="4">
    <source>
        <dbReference type="ARBA" id="ARBA00022975"/>
    </source>
</evidence>
<keyword evidence="10" id="KW-1185">Reference proteome</keyword>
<dbReference type="Proteomes" id="UP001056336">
    <property type="component" value="Chromosome"/>
</dbReference>
<dbReference type="GO" id="GO:0004590">
    <property type="term" value="F:orotidine-5'-phosphate decarboxylase activity"/>
    <property type="evidence" value="ECO:0007669"/>
    <property type="project" value="UniProtKB-EC"/>
</dbReference>
<dbReference type="InterPro" id="IPR001754">
    <property type="entry name" value="OMPdeCOase_dom"/>
</dbReference>
<dbReference type="CDD" id="cd04725">
    <property type="entry name" value="OMP_decarboxylase_like"/>
    <property type="match status" value="1"/>
</dbReference>
<dbReference type="PROSITE" id="PS00156">
    <property type="entry name" value="OMPDECASE"/>
    <property type="match status" value="1"/>
</dbReference>
<evidence type="ECO:0000313" key="10">
    <source>
        <dbReference type="Proteomes" id="UP001056336"/>
    </source>
</evidence>
<organism evidence="9 10">
    <name type="scientific">Jatrophihabitans telluris</name>
    <dbReference type="NCBI Taxonomy" id="2038343"/>
    <lineage>
        <taxon>Bacteria</taxon>
        <taxon>Bacillati</taxon>
        <taxon>Actinomycetota</taxon>
        <taxon>Actinomycetes</taxon>
        <taxon>Jatrophihabitantales</taxon>
        <taxon>Jatrophihabitantaceae</taxon>
        <taxon>Jatrophihabitans</taxon>
    </lineage>
</organism>
<dbReference type="InterPro" id="IPR011995">
    <property type="entry name" value="OMPdecase_type-2"/>
</dbReference>
<sequence>MSSPMDSFGTRLDAALNARGSLCVGIDPHPGLLTGWGLADDLVSLERFSLTCAEALADTVAVVKPQSAFFERFGSRGIAVLERTIAACRDAGALVLLDVKRGDIGSTMTAYAQAYLDPSSDLAVDAITVSPYLGLGSLQPAFDVAAEHGCGVFVLGLTSNPEGPEVQHARRPDGRSVAQSVIDALAARNAGAQPLGDFGVVVGATIGESVADLGALNGPYLVPGIGAQGGSAEDVRRIFGAGLAAVLPSSSREVLRHGPDTGALRQAAARSIDEFAFLRR</sequence>
<gene>
    <name evidence="7 9" type="primary">pyrF</name>
    <name evidence="9" type="ORF">M6D93_08660</name>
</gene>
<comment type="similarity">
    <text evidence="2 7">Belongs to the OMP decarboxylase family. Type 2 subfamily.</text>
</comment>
<evidence type="ECO:0000256" key="6">
    <source>
        <dbReference type="ARBA" id="ARBA00049157"/>
    </source>
</evidence>
<evidence type="ECO:0000256" key="3">
    <source>
        <dbReference type="ARBA" id="ARBA00022793"/>
    </source>
</evidence>
<keyword evidence="3 7" id="KW-0210">Decarboxylase</keyword>
<dbReference type="Gene3D" id="3.20.20.70">
    <property type="entry name" value="Aldolase class I"/>
    <property type="match status" value="1"/>
</dbReference>
<dbReference type="InterPro" id="IPR013785">
    <property type="entry name" value="Aldolase_TIM"/>
</dbReference>
<evidence type="ECO:0000256" key="2">
    <source>
        <dbReference type="ARBA" id="ARBA00008847"/>
    </source>
</evidence>
<dbReference type="Pfam" id="PF00215">
    <property type="entry name" value="OMPdecase"/>
    <property type="match status" value="1"/>
</dbReference>
<evidence type="ECO:0000313" key="9">
    <source>
        <dbReference type="EMBL" id="UQX90057.1"/>
    </source>
</evidence>
<dbReference type="EC" id="4.1.1.23" evidence="7"/>
<dbReference type="PANTHER" id="PTHR43375">
    <property type="entry name" value="OROTIDINE 5'-PHOSPHATE DECARBOXYLASE"/>
    <property type="match status" value="1"/>
</dbReference>
<feature type="domain" description="Orotidine 5'-phosphate decarboxylase" evidence="8">
    <location>
        <begin position="21"/>
        <end position="267"/>
    </location>
</feature>
<accession>A0ABY4R4N7</accession>
<dbReference type="InterPro" id="IPR018089">
    <property type="entry name" value="OMPdecase_AS"/>
</dbReference>
<keyword evidence="4 7" id="KW-0665">Pyrimidine biosynthesis</keyword>
<reference evidence="9" key="1">
    <citation type="journal article" date="2018" name="Int. J. Syst. Evol. Microbiol.">
        <title>Jatrophihabitans telluris sp. nov., isolated from sediment soil of lava forest wetlands and the emended description of the genus Jatrophihabitans.</title>
        <authorList>
            <person name="Lee K.C."/>
            <person name="Suh M.K."/>
            <person name="Eom M.K."/>
            <person name="Kim K.K."/>
            <person name="Kim J.S."/>
            <person name="Kim D.S."/>
            <person name="Ko S.H."/>
            <person name="Shin Y.K."/>
            <person name="Lee J.S."/>
        </authorList>
    </citation>
    <scope>NUCLEOTIDE SEQUENCE</scope>
    <source>
        <strain evidence="9">N237</strain>
    </source>
</reference>
<dbReference type="HAMAP" id="MF_01215">
    <property type="entry name" value="OMPdecase_type2"/>
    <property type="match status" value="1"/>
</dbReference>
<dbReference type="NCBIfam" id="TIGR02127">
    <property type="entry name" value="pyrF_sub2"/>
    <property type="match status" value="1"/>
</dbReference>
<dbReference type="InterPro" id="IPR011060">
    <property type="entry name" value="RibuloseP-bd_barrel"/>
</dbReference>
<proteinExistence type="inferred from homology"/>
<protein>
    <recommendedName>
        <fullName evidence="7">Orotidine 5'-phosphate decarboxylase</fullName>
        <ecNumber evidence="7">4.1.1.23</ecNumber>
    </recommendedName>
    <alternativeName>
        <fullName evidence="7">OMP decarboxylase</fullName>
        <shortName evidence="7">OMPDCase</shortName>
        <shortName evidence="7">OMPdecase</shortName>
    </alternativeName>
</protein>
<evidence type="ECO:0000259" key="8">
    <source>
        <dbReference type="SMART" id="SM00934"/>
    </source>
</evidence>
<comment type="pathway">
    <text evidence="1 7">Pyrimidine metabolism; UMP biosynthesis via de novo pathway; UMP from orotate: step 2/2.</text>
</comment>
<evidence type="ECO:0000256" key="7">
    <source>
        <dbReference type="HAMAP-Rule" id="MF_01215"/>
    </source>
</evidence>
<dbReference type="SUPFAM" id="SSF51366">
    <property type="entry name" value="Ribulose-phoshate binding barrel"/>
    <property type="match status" value="1"/>
</dbReference>
<dbReference type="PANTHER" id="PTHR43375:SF1">
    <property type="entry name" value="OROTIDINE 5'-PHOSPHATE DECARBOXYLASE"/>
    <property type="match status" value="1"/>
</dbReference>
<dbReference type="EMBL" id="CP097332">
    <property type="protein sequence ID" value="UQX90057.1"/>
    <property type="molecule type" value="Genomic_DNA"/>
</dbReference>
<feature type="active site" description="Proton donor" evidence="7">
    <location>
        <position position="100"/>
    </location>
</feature>
<reference evidence="9" key="2">
    <citation type="submission" date="2022-05" db="EMBL/GenBank/DDBJ databases">
        <authorList>
            <person name="Kim J.-S."/>
            <person name="Lee K."/>
            <person name="Suh M."/>
            <person name="Eom M."/>
            <person name="Kim J.-S."/>
            <person name="Kim D.-S."/>
            <person name="Ko S.-H."/>
            <person name="Shin Y."/>
            <person name="Lee J.-S."/>
        </authorList>
    </citation>
    <scope>NUCLEOTIDE SEQUENCE</scope>
    <source>
        <strain evidence="9">N237</strain>
    </source>
</reference>
<evidence type="ECO:0000256" key="1">
    <source>
        <dbReference type="ARBA" id="ARBA00004861"/>
    </source>
</evidence>
<name>A0ABY4R4N7_9ACTN</name>
<evidence type="ECO:0000256" key="5">
    <source>
        <dbReference type="ARBA" id="ARBA00023239"/>
    </source>
</evidence>
<keyword evidence="5 7" id="KW-0456">Lyase</keyword>
<dbReference type="SMART" id="SM00934">
    <property type="entry name" value="OMPdecase"/>
    <property type="match status" value="1"/>
</dbReference>
<comment type="catalytic activity">
    <reaction evidence="6 7">
        <text>orotidine 5'-phosphate + H(+) = UMP + CO2</text>
        <dbReference type="Rhea" id="RHEA:11596"/>
        <dbReference type="ChEBI" id="CHEBI:15378"/>
        <dbReference type="ChEBI" id="CHEBI:16526"/>
        <dbReference type="ChEBI" id="CHEBI:57538"/>
        <dbReference type="ChEBI" id="CHEBI:57865"/>
        <dbReference type="EC" id="4.1.1.23"/>
    </reaction>
</comment>